<name>A0A371HAL2_MUCPR</name>
<dbReference type="OrthoDB" id="1701283at2759"/>
<evidence type="ECO:0008006" key="3">
    <source>
        <dbReference type="Google" id="ProtNLM"/>
    </source>
</evidence>
<dbReference type="PANTHER" id="PTHR34222:SF37">
    <property type="entry name" value="RETROTRANSPOSON GAG DOMAIN-CONTAINING PROTEIN"/>
    <property type="match status" value="1"/>
</dbReference>
<proteinExistence type="predicted"/>
<dbReference type="PANTHER" id="PTHR34222">
    <property type="entry name" value="GAG_PRE-INTEGRS DOMAIN-CONTAINING PROTEIN"/>
    <property type="match status" value="1"/>
</dbReference>
<accession>A0A371HAL2</accession>
<reference evidence="1" key="1">
    <citation type="submission" date="2018-05" db="EMBL/GenBank/DDBJ databases">
        <title>Draft genome of Mucuna pruriens seed.</title>
        <authorList>
            <person name="Nnadi N.E."/>
            <person name="Vos R."/>
            <person name="Hasami M.H."/>
            <person name="Devisetty U.K."/>
            <person name="Aguiy J.C."/>
        </authorList>
    </citation>
    <scope>NUCLEOTIDE SEQUENCE [LARGE SCALE GENOMIC DNA]</scope>
    <source>
        <strain evidence="1">JCA_2017</strain>
    </source>
</reference>
<organism evidence="1 2">
    <name type="scientific">Mucuna pruriens</name>
    <name type="common">Velvet bean</name>
    <name type="synonym">Dolichos pruriens</name>
    <dbReference type="NCBI Taxonomy" id="157652"/>
    <lineage>
        <taxon>Eukaryota</taxon>
        <taxon>Viridiplantae</taxon>
        <taxon>Streptophyta</taxon>
        <taxon>Embryophyta</taxon>
        <taxon>Tracheophyta</taxon>
        <taxon>Spermatophyta</taxon>
        <taxon>Magnoliopsida</taxon>
        <taxon>eudicotyledons</taxon>
        <taxon>Gunneridae</taxon>
        <taxon>Pentapetalae</taxon>
        <taxon>rosids</taxon>
        <taxon>fabids</taxon>
        <taxon>Fabales</taxon>
        <taxon>Fabaceae</taxon>
        <taxon>Papilionoideae</taxon>
        <taxon>50 kb inversion clade</taxon>
        <taxon>NPAAA clade</taxon>
        <taxon>indigoferoid/millettioid clade</taxon>
        <taxon>Phaseoleae</taxon>
        <taxon>Mucuna</taxon>
    </lineage>
</organism>
<feature type="non-terminal residue" evidence="1">
    <location>
        <position position="1"/>
    </location>
</feature>
<comment type="caution">
    <text evidence="1">The sequence shown here is derived from an EMBL/GenBank/DDBJ whole genome shotgun (WGS) entry which is preliminary data.</text>
</comment>
<dbReference type="EMBL" id="QJKJ01003124">
    <property type="protein sequence ID" value="RDX99825.1"/>
    <property type="molecule type" value="Genomic_DNA"/>
</dbReference>
<gene>
    <name evidence="1" type="ORF">CR513_17066</name>
</gene>
<evidence type="ECO:0000313" key="1">
    <source>
        <dbReference type="EMBL" id="RDX99825.1"/>
    </source>
</evidence>
<dbReference type="Proteomes" id="UP000257109">
    <property type="component" value="Unassembled WGS sequence"/>
</dbReference>
<keyword evidence="2" id="KW-1185">Reference proteome</keyword>
<evidence type="ECO:0000313" key="2">
    <source>
        <dbReference type="Proteomes" id="UP000257109"/>
    </source>
</evidence>
<sequence length="168" mass="19354">MAEDKVITLGPNELPNLVSSSRIDDRNYLQWAQYIRITLTLKGHKKLSHIEGNDPPRDDPNKIFNSRQGTLSVTEYYGTLNGLWIELNQFQGLKMCKGDSIAYTGHVERGRIFKFLHGLNSEYDLIRVQILGKEKLPSLSEVFFIVRVKRSDDQSCLIKETPTQDLEW</sequence>
<protein>
    <recommendedName>
        <fullName evidence="3">Retrotransposon Copia-like N-terminal domain-containing protein</fullName>
    </recommendedName>
</protein>
<dbReference type="AlphaFoldDB" id="A0A371HAL2"/>